<keyword evidence="7" id="KW-1185">Reference proteome</keyword>
<comment type="cofactor">
    <cofactor evidence="1">
        <name>thiamine diphosphate</name>
        <dbReference type="ChEBI" id="CHEBI:58937"/>
    </cofactor>
</comment>
<dbReference type="PANTHER" id="PTHR47514:SF2">
    <property type="entry name" value="TRANSKETOLASE"/>
    <property type="match status" value="1"/>
</dbReference>
<name>A0A2S9PUN0_9ACTN</name>
<dbReference type="GO" id="GO:0016740">
    <property type="term" value="F:transferase activity"/>
    <property type="evidence" value="ECO:0007669"/>
    <property type="project" value="UniProtKB-KW"/>
</dbReference>
<dbReference type="Gene3D" id="3.40.50.970">
    <property type="match status" value="1"/>
</dbReference>
<evidence type="ECO:0000256" key="3">
    <source>
        <dbReference type="ARBA" id="ARBA00022723"/>
    </source>
</evidence>
<gene>
    <name evidence="6" type="ORF">C6N75_16620</name>
</gene>
<evidence type="ECO:0000313" key="7">
    <source>
        <dbReference type="Proteomes" id="UP000239322"/>
    </source>
</evidence>
<dbReference type="PROSITE" id="PS00801">
    <property type="entry name" value="TRANSKETOLASE_1"/>
    <property type="match status" value="1"/>
</dbReference>
<dbReference type="PANTHER" id="PTHR47514">
    <property type="entry name" value="TRANSKETOLASE N-TERMINAL SECTION-RELATED"/>
    <property type="match status" value="1"/>
</dbReference>
<sequence length="299" mass="31412">MTTLVQDPAATGADAGADQLTELAAVALRVREHIVDICSGGEGGHLGGSLSLTEVLTALYFSVLNIDPEHPDDPDRDVFLLSKGHAAVGLYATLAERGFFPVEELAGFGQEGGRLMGHPIRAVPGVELPTGSLGHGLALGAGFALSAKLSGKPRHTFVALGDGELQEGSVWEAASSAAGLGLDNLTAVVDRNRLQLTGPTEDIAPLEPLADRWRAFGWAVRRVPGNDLSAVLPELASTPWEPGRPSVLIADTVKGAGVPFVADQVKAHYVRFTERQQARARAAVRRAAREQDGGKEQQS</sequence>
<dbReference type="GO" id="GO:0000287">
    <property type="term" value="F:magnesium ion binding"/>
    <property type="evidence" value="ECO:0007669"/>
    <property type="project" value="UniProtKB-ARBA"/>
</dbReference>
<keyword evidence="3" id="KW-0479">Metal-binding</keyword>
<dbReference type="InterPro" id="IPR005474">
    <property type="entry name" value="Transketolase_N"/>
</dbReference>
<comment type="caution">
    <text evidence="6">The sequence shown here is derived from an EMBL/GenBank/DDBJ whole genome shotgun (WGS) entry which is preliminary data.</text>
</comment>
<dbReference type="CDD" id="cd02012">
    <property type="entry name" value="TPP_TK"/>
    <property type="match status" value="1"/>
</dbReference>
<evidence type="ECO:0000256" key="2">
    <source>
        <dbReference type="ARBA" id="ARBA00022679"/>
    </source>
</evidence>
<dbReference type="InterPro" id="IPR029061">
    <property type="entry name" value="THDP-binding"/>
</dbReference>
<proteinExistence type="predicted"/>
<evidence type="ECO:0000256" key="1">
    <source>
        <dbReference type="ARBA" id="ARBA00001964"/>
    </source>
</evidence>
<protein>
    <submittedName>
        <fullName evidence="6">Transketolase</fullName>
    </submittedName>
</protein>
<dbReference type="AlphaFoldDB" id="A0A2S9PUN0"/>
<evidence type="ECO:0000313" key="6">
    <source>
        <dbReference type="EMBL" id="PRH78118.1"/>
    </source>
</evidence>
<evidence type="ECO:0000256" key="4">
    <source>
        <dbReference type="ARBA" id="ARBA00023052"/>
    </source>
</evidence>
<dbReference type="RefSeq" id="WP_105869693.1">
    <property type="nucleotide sequence ID" value="NZ_PVLV01000241.1"/>
</dbReference>
<accession>A0A2S9PUN0</accession>
<feature type="domain" description="Transketolase N-terminal" evidence="5">
    <location>
        <begin position="30"/>
        <end position="281"/>
    </location>
</feature>
<organism evidence="6 7">
    <name type="scientific">Streptomyces solincola</name>
    <dbReference type="NCBI Taxonomy" id="2100817"/>
    <lineage>
        <taxon>Bacteria</taxon>
        <taxon>Bacillati</taxon>
        <taxon>Actinomycetota</taxon>
        <taxon>Actinomycetes</taxon>
        <taxon>Kitasatosporales</taxon>
        <taxon>Streptomycetaceae</taxon>
        <taxon>Streptomyces</taxon>
    </lineage>
</organism>
<dbReference type="SUPFAM" id="SSF52518">
    <property type="entry name" value="Thiamin diphosphate-binding fold (THDP-binding)"/>
    <property type="match status" value="1"/>
</dbReference>
<evidence type="ECO:0000259" key="5">
    <source>
        <dbReference type="Pfam" id="PF00456"/>
    </source>
</evidence>
<keyword evidence="4" id="KW-0786">Thiamine pyrophosphate</keyword>
<reference evidence="6 7" key="1">
    <citation type="submission" date="2018-03" db="EMBL/GenBank/DDBJ databases">
        <title>Novel Streptomyces sp. from soil.</title>
        <authorList>
            <person name="Tan G.Y.A."/>
            <person name="Lee Z.Y."/>
        </authorList>
    </citation>
    <scope>NUCLEOTIDE SEQUENCE [LARGE SCALE GENOMIC DNA]</scope>
    <source>
        <strain evidence="6 7">ST5x</strain>
    </source>
</reference>
<dbReference type="OrthoDB" id="8732661at2"/>
<dbReference type="InterPro" id="IPR049557">
    <property type="entry name" value="Transketolase_CS"/>
</dbReference>
<keyword evidence="2" id="KW-0808">Transferase</keyword>
<dbReference type="EMBL" id="PVLV01000241">
    <property type="protein sequence ID" value="PRH78118.1"/>
    <property type="molecule type" value="Genomic_DNA"/>
</dbReference>
<dbReference type="Proteomes" id="UP000239322">
    <property type="component" value="Unassembled WGS sequence"/>
</dbReference>
<dbReference type="Pfam" id="PF00456">
    <property type="entry name" value="Transketolase_N"/>
    <property type="match status" value="1"/>
</dbReference>